<sequence>AWSRKVSCKPFFSRFLGGQAQPSYTKRTWVQTVVQTSSLTDKGHALFHPKNPPSASSNTRHPTHPRLGLGANPHLSHVCQIRGTQLSHARNPDFSTFPSS</sequence>
<evidence type="ECO:0000256" key="1">
    <source>
        <dbReference type="SAM" id="MobiDB-lite"/>
    </source>
</evidence>
<evidence type="ECO:0000313" key="3">
    <source>
        <dbReference type="Proteomes" id="UP000237000"/>
    </source>
</evidence>
<keyword evidence="3" id="KW-1185">Reference proteome</keyword>
<gene>
    <name evidence="2" type="ORF">TorRG33x02_339290</name>
</gene>
<name>A0A2P5AWM3_TREOI</name>
<organism evidence="2 3">
    <name type="scientific">Trema orientale</name>
    <name type="common">Charcoal tree</name>
    <name type="synonym">Celtis orientalis</name>
    <dbReference type="NCBI Taxonomy" id="63057"/>
    <lineage>
        <taxon>Eukaryota</taxon>
        <taxon>Viridiplantae</taxon>
        <taxon>Streptophyta</taxon>
        <taxon>Embryophyta</taxon>
        <taxon>Tracheophyta</taxon>
        <taxon>Spermatophyta</taxon>
        <taxon>Magnoliopsida</taxon>
        <taxon>eudicotyledons</taxon>
        <taxon>Gunneridae</taxon>
        <taxon>Pentapetalae</taxon>
        <taxon>rosids</taxon>
        <taxon>fabids</taxon>
        <taxon>Rosales</taxon>
        <taxon>Cannabaceae</taxon>
        <taxon>Trema</taxon>
    </lineage>
</organism>
<feature type="non-terminal residue" evidence="2">
    <location>
        <position position="1"/>
    </location>
</feature>
<dbReference type="InParanoid" id="A0A2P5AWM3"/>
<dbReference type="EMBL" id="JXTC01000676">
    <property type="protein sequence ID" value="PON40927.1"/>
    <property type="molecule type" value="Genomic_DNA"/>
</dbReference>
<feature type="region of interest" description="Disordered" evidence="1">
    <location>
        <begin position="40"/>
        <end position="74"/>
    </location>
</feature>
<comment type="caution">
    <text evidence="2">The sequence shown here is derived from an EMBL/GenBank/DDBJ whole genome shotgun (WGS) entry which is preliminary data.</text>
</comment>
<proteinExistence type="predicted"/>
<evidence type="ECO:0000313" key="2">
    <source>
        <dbReference type="EMBL" id="PON40927.1"/>
    </source>
</evidence>
<dbReference type="Proteomes" id="UP000237000">
    <property type="component" value="Unassembled WGS sequence"/>
</dbReference>
<protein>
    <submittedName>
        <fullName evidence="2">Uncharacterized protein</fullName>
    </submittedName>
</protein>
<reference evidence="3" key="1">
    <citation type="submission" date="2016-06" db="EMBL/GenBank/DDBJ databases">
        <title>Parallel loss of symbiosis genes in relatives of nitrogen-fixing non-legume Parasponia.</title>
        <authorList>
            <person name="Van Velzen R."/>
            <person name="Holmer R."/>
            <person name="Bu F."/>
            <person name="Rutten L."/>
            <person name="Van Zeijl A."/>
            <person name="Liu W."/>
            <person name="Santuari L."/>
            <person name="Cao Q."/>
            <person name="Sharma T."/>
            <person name="Shen D."/>
            <person name="Roswanjaya Y."/>
            <person name="Wardhani T."/>
            <person name="Kalhor M.S."/>
            <person name="Jansen J."/>
            <person name="Van den Hoogen J."/>
            <person name="Gungor B."/>
            <person name="Hartog M."/>
            <person name="Hontelez J."/>
            <person name="Verver J."/>
            <person name="Yang W.-C."/>
            <person name="Schijlen E."/>
            <person name="Repin R."/>
            <person name="Schilthuizen M."/>
            <person name="Schranz E."/>
            <person name="Heidstra R."/>
            <person name="Miyata K."/>
            <person name="Fedorova E."/>
            <person name="Kohlen W."/>
            <person name="Bisseling T."/>
            <person name="Smit S."/>
            <person name="Geurts R."/>
        </authorList>
    </citation>
    <scope>NUCLEOTIDE SEQUENCE [LARGE SCALE GENOMIC DNA]</scope>
    <source>
        <strain evidence="3">cv. RG33-2</strain>
    </source>
</reference>
<accession>A0A2P5AWM3</accession>
<dbReference type="AlphaFoldDB" id="A0A2P5AWM3"/>